<evidence type="ECO:0000313" key="6">
    <source>
        <dbReference type="Proteomes" id="UP001374584"/>
    </source>
</evidence>
<keyword evidence="2" id="KW-0539">Nucleus</keyword>
<dbReference type="InterPro" id="IPR027417">
    <property type="entry name" value="P-loop_NTPase"/>
</dbReference>
<dbReference type="GO" id="GO:0016887">
    <property type="term" value="F:ATP hydrolysis activity"/>
    <property type="evidence" value="ECO:0007669"/>
    <property type="project" value="InterPro"/>
</dbReference>
<dbReference type="GO" id="GO:0005524">
    <property type="term" value="F:ATP binding"/>
    <property type="evidence" value="ECO:0007669"/>
    <property type="project" value="InterPro"/>
</dbReference>
<dbReference type="InterPro" id="IPR003959">
    <property type="entry name" value="ATPase_AAA_core"/>
</dbReference>
<dbReference type="Pfam" id="PF00004">
    <property type="entry name" value="AAA"/>
    <property type="match status" value="1"/>
</dbReference>
<comment type="subcellular location">
    <subcellularLocation>
        <location evidence="1">Nucleus</location>
    </subcellularLocation>
</comment>
<keyword evidence="6" id="KW-1185">Reference proteome</keyword>
<proteinExistence type="predicted"/>
<gene>
    <name evidence="5" type="ORF">VNO80_14679</name>
</gene>
<accession>A0AAN9MIV0</accession>
<name>A0AAN9MIV0_PHACN</name>
<dbReference type="EMBL" id="JAYMYR010000006">
    <property type="protein sequence ID" value="KAK7355424.1"/>
    <property type="molecule type" value="Genomic_DNA"/>
</dbReference>
<dbReference type="InterPro" id="IPR053016">
    <property type="entry name" value="CTF18-RFC_complex"/>
</dbReference>
<organism evidence="5 6">
    <name type="scientific">Phaseolus coccineus</name>
    <name type="common">Scarlet runner bean</name>
    <name type="synonym">Phaseolus multiflorus</name>
    <dbReference type="NCBI Taxonomy" id="3886"/>
    <lineage>
        <taxon>Eukaryota</taxon>
        <taxon>Viridiplantae</taxon>
        <taxon>Streptophyta</taxon>
        <taxon>Embryophyta</taxon>
        <taxon>Tracheophyta</taxon>
        <taxon>Spermatophyta</taxon>
        <taxon>Magnoliopsida</taxon>
        <taxon>eudicotyledons</taxon>
        <taxon>Gunneridae</taxon>
        <taxon>Pentapetalae</taxon>
        <taxon>rosids</taxon>
        <taxon>fabids</taxon>
        <taxon>Fabales</taxon>
        <taxon>Fabaceae</taxon>
        <taxon>Papilionoideae</taxon>
        <taxon>50 kb inversion clade</taxon>
        <taxon>NPAAA clade</taxon>
        <taxon>indigoferoid/millettioid clade</taxon>
        <taxon>Phaseoleae</taxon>
        <taxon>Phaseolus</taxon>
    </lineage>
</organism>
<dbReference type="GO" id="GO:0005634">
    <property type="term" value="C:nucleus"/>
    <property type="evidence" value="ECO:0007669"/>
    <property type="project" value="UniProtKB-SubCell"/>
</dbReference>
<dbReference type="Proteomes" id="UP001374584">
    <property type="component" value="Unassembled WGS sequence"/>
</dbReference>
<evidence type="ECO:0000256" key="3">
    <source>
        <dbReference type="SAM" id="MobiDB-lite"/>
    </source>
</evidence>
<evidence type="ECO:0000259" key="4">
    <source>
        <dbReference type="Pfam" id="PF00004"/>
    </source>
</evidence>
<feature type="domain" description="ATPase AAA-type core" evidence="4">
    <location>
        <begin position="192"/>
        <end position="219"/>
    </location>
</feature>
<feature type="region of interest" description="Disordered" evidence="3">
    <location>
        <begin position="137"/>
        <end position="167"/>
    </location>
</feature>
<reference evidence="5 6" key="1">
    <citation type="submission" date="2024-01" db="EMBL/GenBank/DDBJ databases">
        <title>The genomes of 5 underutilized Papilionoideae crops provide insights into root nodulation and disease resistanc.</title>
        <authorList>
            <person name="Jiang F."/>
        </authorList>
    </citation>
    <scope>NUCLEOTIDE SEQUENCE [LARGE SCALE GENOMIC DNA]</scope>
    <source>
        <strain evidence="5">JINMINGXINNONG_FW02</strain>
        <tissue evidence="5">Leaves</tissue>
    </source>
</reference>
<dbReference type="PANTHER" id="PTHR46765">
    <property type="entry name" value="P-LOOP CONTAINING NUCLEOSIDE TRIPHOSPHATE HYDROLASES SUPERFAMILY PROTEIN"/>
    <property type="match status" value="1"/>
</dbReference>
<dbReference type="PANTHER" id="PTHR46765:SF1">
    <property type="entry name" value="P-LOOP CONTAINING NUCLEOSIDE TRIPHOSPHATE HYDROLASES SUPERFAMILY PROTEIN"/>
    <property type="match status" value="1"/>
</dbReference>
<evidence type="ECO:0000256" key="1">
    <source>
        <dbReference type="ARBA" id="ARBA00004123"/>
    </source>
</evidence>
<sequence>MVCANLTRFEGEERVKKLKCNGYSAGMFGGKSLSSEPINVILERLEQEAFAKALEASSEGQSVLDVPEAQMVSEQLWVDEYAPKSFTELLSDEQTNCEVLLWLKQWDSVVFGSEIRSTSDDVLSALKRHSSIVHNQKPLNSKFPRKNGGPKRNNGGRYINSVSMDESGSSKSIQDVWNTKSRNISPPEQKVLLLCGPPGLGKTTLAHVAARHCGYHVVEELAMVNLAGEEAWYLLLWHT</sequence>
<comment type="caution">
    <text evidence="5">The sequence shown here is derived from an EMBL/GenBank/DDBJ whole genome shotgun (WGS) entry which is preliminary data.</text>
</comment>
<dbReference type="SUPFAM" id="SSF52540">
    <property type="entry name" value="P-loop containing nucleoside triphosphate hydrolases"/>
    <property type="match status" value="1"/>
</dbReference>
<evidence type="ECO:0000256" key="2">
    <source>
        <dbReference type="ARBA" id="ARBA00023242"/>
    </source>
</evidence>
<evidence type="ECO:0000313" key="5">
    <source>
        <dbReference type="EMBL" id="KAK7355424.1"/>
    </source>
</evidence>
<dbReference type="Gene3D" id="3.40.50.300">
    <property type="entry name" value="P-loop containing nucleotide triphosphate hydrolases"/>
    <property type="match status" value="1"/>
</dbReference>
<dbReference type="AlphaFoldDB" id="A0AAN9MIV0"/>
<protein>
    <recommendedName>
        <fullName evidence="4">ATPase AAA-type core domain-containing protein</fullName>
    </recommendedName>
</protein>